<organism evidence="6 7">
    <name type="scientific">Melanomma pulvis-pyrius CBS 109.77</name>
    <dbReference type="NCBI Taxonomy" id="1314802"/>
    <lineage>
        <taxon>Eukaryota</taxon>
        <taxon>Fungi</taxon>
        <taxon>Dikarya</taxon>
        <taxon>Ascomycota</taxon>
        <taxon>Pezizomycotina</taxon>
        <taxon>Dothideomycetes</taxon>
        <taxon>Pleosporomycetidae</taxon>
        <taxon>Pleosporales</taxon>
        <taxon>Melanommataceae</taxon>
        <taxon>Melanomma</taxon>
    </lineage>
</organism>
<feature type="domain" description="Enoyl reductase (ER)" evidence="5">
    <location>
        <begin position="21"/>
        <end position="361"/>
    </location>
</feature>
<gene>
    <name evidence="6" type="ORF">K505DRAFT_398333</name>
</gene>
<proteinExistence type="inferred from homology"/>
<dbReference type="Pfam" id="PF08240">
    <property type="entry name" value="ADH_N"/>
    <property type="match status" value="1"/>
</dbReference>
<evidence type="ECO:0000256" key="2">
    <source>
        <dbReference type="ARBA" id="ARBA00011245"/>
    </source>
</evidence>
<dbReference type="InterPro" id="IPR013154">
    <property type="entry name" value="ADH-like_N"/>
</dbReference>
<dbReference type="EMBL" id="MU001806">
    <property type="protein sequence ID" value="KAF2797427.1"/>
    <property type="molecule type" value="Genomic_DNA"/>
</dbReference>
<reference evidence="6" key="1">
    <citation type="journal article" date="2020" name="Stud. Mycol.">
        <title>101 Dothideomycetes genomes: a test case for predicting lifestyles and emergence of pathogens.</title>
        <authorList>
            <person name="Haridas S."/>
            <person name="Albert R."/>
            <person name="Binder M."/>
            <person name="Bloem J."/>
            <person name="Labutti K."/>
            <person name="Salamov A."/>
            <person name="Andreopoulos B."/>
            <person name="Baker S."/>
            <person name="Barry K."/>
            <person name="Bills G."/>
            <person name="Bluhm B."/>
            <person name="Cannon C."/>
            <person name="Castanera R."/>
            <person name="Culley D."/>
            <person name="Daum C."/>
            <person name="Ezra D."/>
            <person name="Gonzalez J."/>
            <person name="Henrissat B."/>
            <person name="Kuo A."/>
            <person name="Liang C."/>
            <person name="Lipzen A."/>
            <person name="Lutzoni F."/>
            <person name="Magnuson J."/>
            <person name="Mondo S."/>
            <person name="Nolan M."/>
            <person name="Ohm R."/>
            <person name="Pangilinan J."/>
            <person name="Park H.-J."/>
            <person name="Ramirez L."/>
            <person name="Alfaro M."/>
            <person name="Sun H."/>
            <person name="Tritt A."/>
            <person name="Yoshinaga Y."/>
            <person name="Zwiers L.-H."/>
            <person name="Turgeon B."/>
            <person name="Goodwin S."/>
            <person name="Spatafora J."/>
            <person name="Crous P."/>
            <person name="Grigoriev I."/>
        </authorList>
    </citation>
    <scope>NUCLEOTIDE SEQUENCE</scope>
    <source>
        <strain evidence="6">CBS 109.77</strain>
    </source>
</reference>
<keyword evidence="7" id="KW-1185">Reference proteome</keyword>
<dbReference type="AlphaFoldDB" id="A0A6A6XPI1"/>
<comment type="similarity">
    <text evidence="1">Belongs to the zinc-containing alcohol dehydrogenase family.</text>
</comment>
<dbReference type="Gene3D" id="3.40.50.720">
    <property type="entry name" value="NAD(P)-binding Rossmann-like Domain"/>
    <property type="match status" value="1"/>
</dbReference>
<keyword evidence="4" id="KW-0560">Oxidoreductase</keyword>
<dbReference type="GO" id="GO:0016651">
    <property type="term" value="F:oxidoreductase activity, acting on NAD(P)H"/>
    <property type="evidence" value="ECO:0007669"/>
    <property type="project" value="InterPro"/>
</dbReference>
<dbReference type="InterPro" id="IPR011032">
    <property type="entry name" value="GroES-like_sf"/>
</dbReference>
<name>A0A6A6XPI1_9PLEO</name>
<accession>A0A6A6XPI1</accession>
<dbReference type="SMART" id="SM00829">
    <property type="entry name" value="PKS_ER"/>
    <property type="match status" value="1"/>
</dbReference>
<dbReference type="Proteomes" id="UP000799757">
    <property type="component" value="Unassembled WGS sequence"/>
</dbReference>
<evidence type="ECO:0000256" key="3">
    <source>
        <dbReference type="ARBA" id="ARBA00022857"/>
    </source>
</evidence>
<evidence type="ECO:0000256" key="4">
    <source>
        <dbReference type="ARBA" id="ARBA00023002"/>
    </source>
</evidence>
<sequence length="365" mass="39421">MAASLPPLPHSQRALVQDSAGQPVLAHDVTVPELRPKTLLVKTIAVSVNPCDYKMGTNFPTQGAIIGSDFVGKIVRIGPEVAELRPDLSIGDTVCGYIHGSNPAEPGNGAFAEYLRAHAQLVYKVPDGMQLREAAALGVGLLTAALSLWDALRLPASPEKPLASASPPVYVLVYGASTASGTMALQLLKLSGITPIATCSPRNFSLVKSYGASHVFDYADENTAEAIRRLTGNKLEYALDCITDNFSVACCYNTIARTGGRYITLELCPTEMRPKRRAVKHDWIFALDIFGEPIPLSKGYERAASPETHRFAIHWYRVFQGLINEGKLRAHPLHELEGGLEGVKEGVRLLKTGSISGEKFVGFLE</sequence>
<dbReference type="InterPro" id="IPR013149">
    <property type="entry name" value="ADH-like_C"/>
</dbReference>
<comment type="subunit">
    <text evidence="2">Monomer.</text>
</comment>
<dbReference type="InterPro" id="IPR020843">
    <property type="entry name" value="ER"/>
</dbReference>
<dbReference type="CDD" id="cd08249">
    <property type="entry name" value="enoyl_reductase_like"/>
    <property type="match status" value="1"/>
</dbReference>
<dbReference type="InterPro" id="IPR036291">
    <property type="entry name" value="NAD(P)-bd_dom_sf"/>
</dbReference>
<dbReference type="SUPFAM" id="SSF50129">
    <property type="entry name" value="GroES-like"/>
    <property type="match status" value="1"/>
</dbReference>
<protein>
    <submittedName>
        <fullName evidence="6">Zinc-binding dehydrogenase</fullName>
    </submittedName>
</protein>
<evidence type="ECO:0000256" key="1">
    <source>
        <dbReference type="ARBA" id="ARBA00008072"/>
    </source>
</evidence>
<evidence type="ECO:0000259" key="5">
    <source>
        <dbReference type="SMART" id="SM00829"/>
    </source>
</evidence>
<evidence type="ECO:0000313" key="7">
    <source>
        <dbReference type="Proteomes" id="UP000799757"/>
    </source>
</evidence>
<dbReference type="Gene3D" id="3.90.180.10">
    <property type="entry name" value="Medium-chain alcohol dehydrogenases, catalytic domain"/>
    <property type="match status" value="1"/>
</dbReference>
<evidence type="ECO:0000313" key="6">
    <source>
        <dbReference type="EMBL" id="KAF2797427.1"/>
    </source>
</evidence>
<keyword evidence="3" id="KW-0521">NADP</keyword>
<dbReference type="PANTHER" id="PTHR45348:SF6">
    <property type="entry name" value="TRANS-ENOYL REDUCTASE APDC"/>
    <property type="match status" value="1"/>
</dbReference>
<dbReference type="PANTHER" id="PTHR45348">
    <property type="entry name" value="HYPOTHETICAL OXIDOREDUCTASE (EUROFUNG)"/>
    <property type="match status" value="1"/>
</dbReference>
<dbReference type="SUPFAM" id="SSF51735">
    <property type="entry name" value="NAD(P)-binding Rossmann-fold domains"/>
    <property type="match status" value="1"/>
</dbReference>
<dbReference type="InterPro" id="IPR047122">
    <property type="entry name" value="Trans-enoyl_RdTase-like"/>
</dbReference>
<dbReference type="OrthoDB" id="48317at2759"/>
<dbReference type="Pfam" id="PF00107">
    <property type="entry name" value="ADH_zinc_N"/>
    <property type="match status" value="1"/>
</dbReference>